<gene>
    <name evidence="4" type="ORF">Sant_3137</name>
</gene>
<feature type="domain" description="HTH luxR-type" evidence="2">
    <location>
        <begin position="160"/>
        <end position="212"/>
    </location>
</feature>
<dbReference type="GO" id="GO:0006355">
    <property type="term" value="P:regulation of DNA-templated transcription"/>
    <property type="evidence" value="ECO:0007669"/>
    <property type="project" value="InterPro"/>
</dbReference>
<dbReference type="Gene3D" id="3.30.450.20">
    <property type="entry name" value="PAS domain"/>
    <property type="match status" value="1"/>
</dbReference>
<dbReference type="InterPro" id="IPR013656">
    <property type="entry name" value="PAS_4"/>
</dbReference>
<dbReference type="InterPro" id="IPR035965">
    <property type="entry name" value="PAS-like_dom_sf"/>
</dbReference>
<evidence type="ECO:0000313" key="5">
    <source>
        <dbReference type="Proteomes" id="UP000019028"/>
    </source>
</evidence>
<dbReference type="Pfam" id="PF08448">
    <property type="entry name" value="PAS_4"/>
    <property type="match status" value="1"/>
</dbReference>
<dbReference type="Gene3D" id="1.10.10.10">
    <property type="entry name" value="Winged helix-like DNA-binding domain superfamily/Winged helix DNA-binding domain"/>
    <property type="match status" value="1"/>
</dbReference>
<reference evidence="4 5" key="1">
    <citation type="journal article" date="2014" name="Genome Biol. Evol.">
        <title>Genome degeneration and adaptation in a nascent stage of symbiosis.</title>
        <authorList>
            <person name="Oakeson K.F."/>
            <person name="Gil R."/>
            <person name="Clayton A.L."/>
            <person name="Dunn D.M."/>
            <person name="von Niederhausern A.C."/>
            <person name="Hamil C."/>
            <person name="Aoyagi A."/>
            <person name="Duval B."/>
            <person name="Baca A."/>
            <person name="Silva F.J."/>
            <person name="Vallier A."/>
            <person name="Jackson D.G."/>
            <person name="Latorre A."/>
            <person name="Weiss R.B."/>
            <person name="Heddi A."/>
            <person name="Moya A."/>
            <person name="Dale C."/>
        </authorList>
    </citation>
    <scope>NUCLEOTIDE SEQUENCE [LARGE SCALE GENOMIC DNA]</scope>
    <source>
        <strain evidence="4 5">HS1</strain>
    </source>
</reference>
<protein>
    <submittedName>
        <fullName evidence="4">LuxR family transcriptional regulator, PAS and GerE domains</fullName>
    </submittedName>
</protein>
<dbReference type="HOGENOM" id="CLU_075576_1_0_6"/>
<dbReference type="AlphaFoldDB" id="W0HWA4"/>
<sequence>MGSKVKLPAAIKPHDALAKVSLIALMEYSHIPFAIKDTESRVQYINHACREWLNLPAHFDYEGRCDDEFPHPIAAFAAEFQTQDRKAETDKGGAEVIITSYFGRDGILAPYYSPKFPLFNDEGEVIGSLLYQRKFSFISLGDFFNNLKPSVITLTPPVDIFSAKELDVIFYAIQKIPAKEMSPKLFISHRTIENRLQKIYSKIGTNSFNGLIEYCYSVGLNHYVPPKRLKEGVNFCW</sequence>
<organism evidence="4 5">
    <name type="scientific">Sodalis praecaptivus</name>
    <dbReference type="NCBI Taxonomy" id="1239307"/>
    <lineage>
        <taxon>Bacteria</taxon>
        <taxon>Pseudomonadati</taxon>
        <taxon>Pseudomonadota</taxon>
        <taxon>Gammaproteobacteria</taxon>
        <taxon>Enterobacterales</taxon>
        <taxon>Bruguierivoracaceae</taxon>
        <taxon>Sodalis</taxon>
    </lineage>
</organism>
<proteinExistence type="predicted"/>
<evidence type="ECO:0000259" key="2">
    <source>
        <dbReference type="Pfam" id="PF00196"/>
    </source>
</evidence>
<evidence type="ECO:0000313" key="4">
    <source>
        <dbReference type="EMBL" id="AHF78141.1"/>
    </source>
</evidence>
<accession>W0HWA4</accession>
<name>W0HWA4_9GAMM</name>
<dbReference type="OrthoDB" id="6146868at2"/>
<dbReference type="InterPro" id="IPR016032">
    <property type="entry name" value="Sig_transdc_resp-reg_C-effctor"/>
</dbReference>
<dbReference type="PATRIC" id="fig|1239307.3.peg.3465"/>
<feature type="domain" description="PAS fold-4" evidence="3">
    <location>
        <begin position="32"/>
        <end position="131"/>
    </location>
</feature>
<evidence type="ECO:0000259" key="3">
    <source>
        <dbReference type="Pfam" id="PF08448"/>
    </source>
</evidence>
<dbReference type="KEGG" id="sod:Sant_3137"/>
<dbReference type="RefSeq" id="WP_025423283.1">
    <property type="nucleotide sequence ID" value="NZ_CP006569.1"/>
</dbReference>
<dbReference type="GO" id="GO:0003677">
    <property type="term" value="F:DNA binding"/>
    <property type="evidence" value="ECO:0007669"/>
    <property type="project" value="UniProtKB-KW"/>
</dbReference>
<dbReference type="Pfam" id="PF00196">
    <property type="entry name" value="GerE"/>
    <property type="match status" value="1"/>
</dbReference>
<dbReference type="InterPro" id="IPR036388">
    <property type="entry name" value="WH-like_DNA-bd_sf"/>
</dbReference>
<dbReference type="EMBL" id="CP006569">
    <property type="protein sequence ID" value="AHF78141.1"/>
    <property type="molecule type" value="Genomic_DNA"/>
</dbReference>
<evidence type="ECO:0000256" key="1">
    <source>
        <dbReference type="ARBA" id="ARBA00023125"/>
    </source>
</evidence>
<dbReference type="Proteomes" id="UP000019028">
    <property type="component" value="Chromosome"/>
</dbReference>
<dbReference type="SUPFAM" id="SSF46894">
    <property type="entry name" value="C-terminal effector domain of the bipartite response regulators"/>
    <property type="match status" value="1"/>
</dbReference>
<keyword evidence="1" id="KW-0238">DNA-binding</keyword>
<dbReference type="InterPro" id="IPR000792">
    <property type="entry name" value="Tscrpt_reg_LuxR_C"/>
</dbReference>
<keyword evidence="5" id="KW-1185">Reference proteome</keyword>
<dbReference type="SUPFAM" id="SSF55785">
    <property type="entry name" value="PYP-like sensor domain (PAS domain)"/>
    <property type="match status" value="1"/>
</dbReference>